<reference evidence="3" key="2">
    <citation type="submission" date="2019-09" db="UniProtKB">
        <authorList>
            <consortium name="WormBaseParasite"/>
        </authorList>
    </citation>
    <scope>IDENTIFICATION</scope>
</reference>
<evidence type="ECO:0000313" key="2">
    <source>
        <dbReference type="Proteomes" id="UP000050761"/>
    </source>
</evidence>
<proteinExistence type="predicted"/>
<gene>
    <name evidence="1" type="ORF">HPBE_LOCUS12045</name>
</gene>
<protein>
    <submittedName>
        <fullName evidence="3">Transposase</fullName>
    </submittedName>
</protein>
<evidence type="ECO:0000313" key="1">
    <source>
        <dbReference type="EMBL" id="VDO90712.1"/>
    </source>
</evidence>
<dbReference type="WBParaSite" id="HPBE_0001204401-mRNA-1">
    <property type="protein sequence ID" value="HPBE_0001204401-mRNA-1"/>
    <property type="gene ID" value="HPBE_0001204401"/>
</dbReference>
<dbReference type="AlphaFoldDB" id="A0A183FUX1"/>
<sequence length="88" mass="10214">MVDSKFRVFTVLRNYMGKRVSPNLSTDQQQGLREIRNLSLSGAIKIGISDKGREFIVHSQELYRAITRLHLQDASVYSRSSPEEFRRQ</sequence>
<keyword evidence="2" id="KW-1185">Reference proteome</keyword>
<reference evidence="1 2" key="1">
    <citation type="submission" date="2018-11" db="EMBL/GenBank/DDBJ databases">
        <authorList>
            <consortium name="Pathogen Informatics"/>
        </authorList>
    </citation>
    <scope>NUCLEOTIDE SEQUENCE [LARGE SCALE GENOMIC DNA]</scope>
</reference>
<organism evidence="2 3">
    <name type="scientific">Heligmosomoides polygyrus</name>
    <name type="common">Parasitic roundworm</name>
    <dbReference type="NCBI Taxonomy" id="6339"/>
    <lineage>
        <taxon>Eukaryota</taxon>
        <taxon>Metazoa</taxon>
        <taxon>Ecdysozoa</taxon>
        <taxon>Nematoda</taxon>
        <taxon>Chromadorea</taxon>
        <taxon>Rhabditida</taxon>
        <taxon>Rhabditina</taxon>
        <taxon>Rhabditomorpha</taxon>
        <taxon>Strongyloidea</taxon>
        <taxon>Heligmosomidae</taxon>
        <taxon>Heligmosomoides</taxon>
    </lineage>
</organism>
<dbReference type="OrthoDB" id="10445181at2759"/>
<name>A0A183FUX1_HELPZ</name>
<dbReference type="Proteomes" id="UP000050761">
    <property type="component" value="Unassembled WGS sequence"/>
</dbReference>
<dbReference type="EMBL" id="UZAH01027334">
    <property type="protein sequence ID" value="VDO90712.1"/>
    <property type="molecule type" value="Genomic_DNA"/>
</dbReference>
<accession>A0A183FUX1</accession>
<evidence type="ECO:0000313" key="3">
    <source>
        <dbReference type="WBParaSite" id="HPBE_0001204401-mRNA-1"/>
    </source>
</evidence>
<accession>A0A3P8D315</accession>